<evidence type="ECO:0000259" key="11">
    <source>
        <dbReference type="PROSITE" id="PS50928"/>
    </source>
</evidence>
<evidence type="ECO:0000256" key="7">
    <source>
        <dbReference type="ARBA" id="ARBA00023136"/>
    </source>
</evidence>
<dbReference type="InterPro" id="IPR035906">
    <property type="entry name" value="MetI-like_sf"/>
</dbReference>
<feature type="transmembrane region" description="Helical" evidence="9">
    <location>
        <begin position="128"/>
        <end position="149"/>
    </location>
</feature>
<keyword evidence="7 9" id="KW-0472">Membrane</keyword>
<feature type="transmembrane region" description="Helical" evidence="9">
    <location>
        <begin position="266"/>
        <end position="289"/>
    </location>
</feature>
<dbReference type="PROSITE" id="PS50928">
    <property type="entry name" value="ABC_TM1"/>
    <property type="match status" value="1"/>
</dbReference>
<evidence type="ECO:0000256" key="2">
    <source>
        <dbReference type="ARBA" id="ARBA00011779"/>
    </source>
</evidence>
<feature type="region of interest" description="Disordered" evidence="10">
    <location>
        <begin position="1"/>
        <end position="29"/>
    </location>
</feature>
<reference evidence="12 13" key="1">
    <citation type="submission" date="2016-10" db="EMBL/GenBank/DDBJ databases">
        <authorList>
            <person name="de Groot N.N."/>
        </authorList>
    </citation>
    <scope>NUCLEOTIDE SEQUENCE [LARGE SCALE GENOMIC DNA]</scope>
    <source>
        <strain evidence="12 13">DSM 22024</strain>
    </source>
</reference>
<evidence type="ECO:0000256" key="10">
    <source>
        <dbReference type="SAM" id="MobiDB-lite"/>
    </source>
</evidence>
<keyword evidence="5 9" id="KW-1133">Transmembrane helix</keyword>
<evidence type="ECO:0000256" key="6">
    <source>
        <dbReference type="ARBA" id="ARBA00023032"/>
    </source>
</evidence>
<proteinExistence type="inferred from homology"/>
<dbReference type="AlphaFoldDB" id="A0A1H1U2Q3"/>
<dbReference type="SUPFAM" id="SSF161098">
    <property type="entry name" value="MetI-like"/>
    <property type="match status" value="1"/>
</dbReference>
<dbReference type="FunFam" id="1.10.3720.10:FF:000004">
    <property type="entry name" value="Sulfate transport system permease protein CysT"/>
    <property type="match status" value="1"/>
</dbReference>
<keyword evidence="4 9" id="KW-0812">Transmembrane</keyword>
<comment type="caution">
    <text evidence="9">Lacks conserved residue(s) required for the propagation of feature annotation.</text>
</comment>
<dbReference type="GO" id="GO:0005886">
    <property type="term" value="C:plasma membrane"/>
    <property type="evidence" value="ECO:0007669"/>
    <property type="project" value="InterPro"/>
</dbReference>
<comment type="subcellular location">
    <subcellularLocation>
        <location evidence="1">Membrane</location>
        <topology evidence="1">Multi-pass membrane protein</topology>
    </subcellularLocation>
</comment>
<feature type="transmembrane region" description="Helical" evidence="9">
    <location>
        <begin position="44"/>
        <end position="67"/>
    </location>
</feature>
<evidence type="ECO:0000256" key="1">
    <source>
        <dbReference type="ARBA" id="ARBA00004141"/>
    </source>
</evidence>
<feature type="transmembrane region" description="Helical" evidence="9">
    <location>
        <begin position="87"/>
        <end position="116"/>
    </location>
</feature>
<comment type="subunit">
    <text evidence="2">The complex is composed of two ATP-binding proteins (CysA), two transmembrane proteins (CysT and CysW) and a solute-binding protein (CysP).</text>
</comment>
<name>A0A1H1U2Q3_9ACTN</name>
<keyword evidence="3 9" id="KW-0813">Transport</keyword>
<evidence type="ECO:0000313" key="13">
    <source>
        <dbReference type="Proteomes" id="UP000198983"/>
    </source>
</evidence>
<keyword evidence="6 9" id="KW-0764">Sulfate transport</keyword>
<comment type="similarity">
    <text evidence="9">Belongs to the binding-protein-dependent transport system permease family. CysTW subfamily.</text>
</comment>
<organism evidence="12 13">
    <name type="scientific">Actinopolymorpha singaporensis</name>
    <dbReference type="NCBI Taxonomy" id="117157"/>
    <lineage>
        <taxon>Bacteria</taxon>
        <taxon>Bacillati</taxon>
        <taxon>Actinomycetota</taxon>
        <taxon>Actinomycetes</taxon>
        <taxon>Propionibacteriales</taxon>
        <taxon>Actinopolymorphaceae</taxon>
        <taxon>Actinopolymorpha</taxon>
    </lineage>
</organism>
<dbReference type="Pfam" id="PF00528">
    <property type="entry name" value="BPD_transp_1"/>
    <property type="match status" value="1"/>
</dbReference>
<dbReference type="RefSeq" id="WP_241827477.1">
    <property type="nucleotide sequence ID" value="NZ_LT629732.1"/>
</dbReference>
<sequence>MPESIQELTNKPRDPTSGEPVPSSQADGTGRNLGLAFRGRAGTALGLGTALIYLSLIVLIPLAAVVWRSAGHGPGYFWRSVTTPDSWAALQLTVGASVIVAVVNLVMGTVIAWVLVRDQFAGKGVVDTLIDLPFALPTIVAGLVLLALYGQNSPLGINLAYKRTGVVAALLFVTLPFVVRTVQPVLLELDQEMEQAAASLGAGRWLTFRRIILPNLLPAMTAGTALAFTRSMAEFGSTVLISGNLPFKTQVAAVNIFGKIESDDPIGAAAVSTVLLVVAMLVLILLDLVQRWRARRG</sequence>
<evidence type="ECO:0000256" key="4">
    <source>
        <dbReference type="ARBA" id="ARBA00022692"/>
    </source>
</evidence>
<dbReference type="NCBIfam" id="TIGR02139">
    <property type="entry name" value="permease_CysT"/>
    <property type="match status" value="1"/>
</dbReference>
<dbReference type="InterPro" id="IPR005667">
    <property type="entry name" value="Sulph_transpt2"/>
</dbReference>
<evidence type="ECO:0000256" key="5">
    <source>
        <dbReference type="ARBA" id="ARBA00022989"/>
    </source>
</evidence>
<feature type="transmembrane region" description="Helical" evidence="9">
    <location>
        <begin position="161"/>
        <end position="179"/>
    </location>
</feature>
<evidence type="ECO:0000256" key="3">
    <source>
        <dbReference type="ARBA" id="ARBA00022448"/>
    </source>
</evidence>
<evidence type="ECO:0000256" key="9">
    <source>
        <dbReference type="RuleBase" id="RU366001"/>
    </source>
</evidence>
<dbReference type="STRING" id="117157.SAMN04489717_3435"/>
<comment type="function">
    <text evidence="9">Part of the ABC transporter complex (TC 3.A.1.6.1) involved in sulfate/thiosulfate import.</text>
</comment>
<protein>
    <recommendedName>
        <fullName evidence="9">Sulfate transport system permease protein CysT</fullName>
    </recommendedName>
</protein>
<dbReference type="CDD" id="cd06261">
    <property type="entry name" value="TM_PBP2"/>
    <property type="match status" value="1"/>
</dbReference>
<comment type="function">
    <text evidence="8">Part of the ABC transporter complex CysAWTP (TC 3.A.1.6.1) involved in sulfate/thiosulfate import. Probably responsible for the translocation of the substrate across the membrane.</text>
</comment>
<gene>
    <name evidence="12" type="ORF">SAMN04489717_3435</name>
</gene>
<dbReference type="PANTHER" id="PTHR30406">
    <property type="entry name" value="SULFATE TRANSPORT SYSTEM PERMEASE PROTEIN"/>
    <property type="match status" value="1"/>
</dbReference>
<evidence type="ECO:0000313" key="12">
    <source>
        <dbReference type="EMBL" id="SDS66536.1"/>
    </source>
</evidence>
<feature type="domain" description="ABC transmembrane type-1" evidence="11">
    <location>
        <begin position="90"/>
        <end position="287"/>
    </location>
</feature>
<dbReference type="EMBL" id="LT629732">
    <property type="protein sequence ID" value="SDS66536.1"/>
    <property type="molecule type" value="Genomic_DNA"/>
</dbReference>
<dbReference type="InterPro" id="IPR000515">
    <property type="entry name" value="MetI-like"/>
</dbReference>
<evidence type="ECO:0000256" key="8">
    <source>
        <dbReference type="ARBA" id="ARBA00025323"/>
    </source>
</evidence>
<dbReference type="InterPro" id="IPR011865">
    <property type="entry name" value="CysT_permease"/>
</dbReference>
<dbReference type="Proteomes" id="UP000198983">
    <property type="component" value="Chromosome I"/>
</dbReference>
<keyword evidence="13" id="KW-1185">Reference proteome</keyword>
<dbReference type="Gene3D" id="1.10.3720.10">
    <property type="entry name" value="MetI-like"/>
    <property type="match status" value="1"/>
</dbReference>
<feature type="transmembrane region" description="Helical" evidence="9">
    <location>
        <begin position="211"/>
        <end position="229"/>
    </location>
</feature>
<accession>A0A1H1U2Q3</accession>
<dbReference type="NCBIfam" id="TIGR00969">
    <property type="entry name" value="3a0106s02"/>
    <property type="match status" value="1"/>
</dbReference>
<dbReference type="GO" id="GO:0015419">
    <property type="term" value="F:ABC-type sulfate transporter activity"/>
    <property type="evidence" value="ECO:0007669"/>
    <property type="project" value="UniProtKB-UniRule"/>
</dbReference>
<dbReference type="PANTHER" id="PTHR30406:SF8">
    <property type="entry name" value="SULFATE TRANSPORT SYSTEM PERMEASE PROTEIN CYST"/>
    <property type="match status" value="1"/>
</dbReference>